<evidence type="ECO:0000256" key="1">
    <source>
        <dbReference type="ARBA" id="ARBA00004141"/>
    </source>
</evidence>
<dbReference type="CDD" id="cd17325">
    <property type="entry name" value="MFS_MdtG_SLC18_like"/>
    <property type="match status" value="1"/>
</dbReference>
<dbReference type="SUPFAM" id="SSF103473">
    <property type="entry name" value="MFS general substrate transporter"/>
    <property type="match status" value="1"/>
</dbReference>
<comment type="subcellular location">
    <subcellularLocation>
        <location evidence="1">Membrane</location>
        <topology evidence="1">Multi-pass membrane protein</topology>
    </subcellularLocation>
</comment>
<feature type="compositionally biased region" description="Gly residues" evidence="6">
    <location>
        <begin position="200"/>
        <end position="216"/>
    </location>
</feature>
<feature type="transmembrane region" description="Helical" evidence="7">
    <location>
        <begin position="371"/>
        <end position="392"/>
    </location>
</feature>
<evidence type="ECO:0000256" key="7">
    <source>
        <dbReference type="SAM" id="Phobius"/>
    </source>
</evidence>
<feature type="region of interest" description="Disordered" evidence="6">
    <location>
        <begin position="196"/>
        <end position="264"/>
    </location>
</feature>
<dbReference type="PANTHER" id="PTHR23506:SF23">
    <property type="entry name" value="GH10249P"/>
    <property type="match status" value="1"/>
</dbReference>
<dbReference type="GO" id="GO:0022857">
    <property type="term" value="F:transmembrane transporter activity"/>
    <property type="evidence" value="ECO:0007669"/>
    <property type="project" value="InterPro"/>
</dbReference>
<evidence type="ECO:0000256" key="5">
    <source>
        <dbReference type="ARBA" id="ARBA00023136"/>
    </source>
</evidence>
<evidence type="ECO:0000256" key="3">
    <source>
        <dbReference type="ARBA" id="ARBA00022692"/>
    </source>
</evidence>
<proteinExistence type="predicted"/>
<dbReference type="RefSeq" id="XP_002835875.1">
    <property type="nucleotide sequence ID" value="XM_002835829.1"/>
</dbReference>
<feature type="transmembrane region" description="Helical" evidence="7">
    <location>
        <begin position="280"/>
        <end position="300"/>
    </location>
</feature>
<sequence>MSLAVFTDIFLYGLVIPVFPFALEKRANVPHDDVQRWISVLLAVYGAGLFIASPVCGYLADISSNRRSSLLAGLLALSGATVLLCVGSNITVLAIGRFLQGVSAAVIWTVGLALIVDTVGKDEVAQSMGVVSVAMSGGIFLAPLLGGIVYDKWVLHKRAVPGIFAMAFGMLTLDIVLRLVIIEKKIAAKYLPKKVESGGPSPGAGPNGMLMRGGKGSEPPKSPSERSDLIQIPKNAHTHTPDNGEGPANDNENSSNDIEAGPTILKKGSRIPPIIRILKYPRLLTALWGTVVQAVIMTSLETTLPLRVRELFDFNATGAGLIFLAVVLPTFLAPLVGWVCDKWGTRWVQTAGFILCCPFFVFLRFPDHNSVSQIVLMCAILALIGIGLVLVLPTMMAEISLFLDEVEEKNPGILGSNGAYAQGYGLFSVAFSAELSFGAEALTIFRKAGFLKDAVGWNNMVWTIGLLPTFLVAS</sequence>
<dbReference type="InterPro" id="IPR020846">
    <property type="entry name" value="MFS_dom"/>
</dbReference>
<dbReference type="EMBL" id="FN430008">
    <property type="protein sequence ID" value="CAZ80032.1"/>
    <property type="molecule type" value="Genomic_DNA"/>
</dbReference>
<dbReference type="Gene3D" id="1.20.1250.20">
    <property type="entry name" value="MFS general substrate transporter like domains"/>
    <property type="match status" value="1"/>
</dbReference>
<evidence type="ECO:0000313" key="10">
    <source>
        <dbReference type="Proteomes" id="UP000006911"/>
    </source>
</evidence>
<dbReference type="eggNOG" id="KOG3764">
    <property type="taxonomic scope" value="Eukaryota"/>
</dbReference>
<dbReference type="InterPro" id="IPR050930">
    <property type="entry name" value="MFS_Vesicular_Transporter"/>
</dbReference>
<dbReference type="OMA" id="TRTPEVW"/>
<feature type="transmembrane region" description="Helical" evidence="7">
    <location>
        <begin position="5"/>
        <end position="23"/>
    </location>
</feature>
<keyword evidence="3 7" id="KW-0812">Transmembrane</keyword>
<dbReference type="PANTHER" id="PTHR23506">
    <property type="entry name" value="GH10249P"/>
    <property type="match status" value="1"/>
</dbReference>
<keyword evidence="10" id="KW-1185">Reference proteome</keyword>
<dbReference type="GeneID" id="9183488"/>
<dbReference type="KEGG" id="tml:GSTUM_00001658001"/>
<evidence type="ECO:0000313" key="9">
    <source>
        <dbReference type="EMBL" id="CAZ80032.1"/>
    </source>
</evidence>
<feature type="transmembrane region" description="Helical" evidence="7">
    <location>
        <begin position="128"/>
        <end position="150"/>
    </location>
</feature>
<evidence type="ECO:0000256" key="2">
    <source>
        <dbReference type="ARBA" id="ARBA00022448"/>
    </source>
</evidence>
<dbReference type="HOGENOM" id="CLU_001265_51_3_1"/>
<keyword evidence="4 7" id="KW-1133">Transmembrane helix</keyword>
<dbReference type="InterPro" id="IPR036259">
    <property type="entry name" value="MFS_trans_sf"/>
</dbReference>
<accession>D5G689</accession>
<evidence type="ECO:0000256" key="4">
    <source>
        <dbReference type="ARBA" id="ARBA00022989"/>
    </source>
</evidence>
<dbReference type="PROSITE" id="PS50850">
    <property type="entry name" value="MFS"/>
    <property type="match status" value="1"/>
</dbReference>
<dbReference type="Proteomes" id="UP000006911">
    <property type="component" value="Unassembled WGS sequence"/>
</dbReference>
<feature type="transmembrane region" description="Helical" evidence="7">
    <location>
        <begin position="320"/>
        <end position="340"/>
    </location>
</feature>
<keyword evidence="5 7" id="KW-0472">Membrane</keyword>
<feature type="transmembrane region" description="Helical" evidence="7">
    <location>
        <begin position="347"/>
        <end position="365"/>
    </location>
</feature>
<protein>
    <submittedName>
        <fullName evidence="9">(Perigord truffle) hypothetical protein</fullName>
    </submittedName>
</protein>
<organism evidence="9 10">
    <name type="scientific">Tuber melanosporum (strain Mel28)</name>
    <name type="common">Perigord black truffle</name>
    <dbReference type="NCBI Taxonomy" id="656061"/>
    <lineage>
        <taxon>Eukaryota</taxon>
        <taxon>Fungi</taxon>
        <taxon>Dikarya</taxon>
        <taxon>Ascomycota</taxon>
        <taxon>Pezizomycotina</taxon>
        <taxon>Pezizomycetes</taxon>
        <taxon>Pezizales</taxon>
        <taxon>Tuberaceae</taxon>
        <taxon>Tuber</taxon>
    </lineage>
</organism>
<evidence type="ECO:0000259" key="8">
    <source>
        <dbReference type="PROSITE" id="PS50850"/>
    </source>
</evidence>
<feature type="transmembrane region" description="Helical" evidence="7">
    <location>
        <begin position="98"/>
        <end position="116"/>
    </location>
</feature>
<dbReference type="AlphaFoldDB" id="D5G689"/>
<evidence type="ECO:0000256" key="6">
    <source>
        <dbReference type="SAM" id="MobiDB-lite"/>
    </source>
</evidence>
<reference evidence="9 10" key="1">
    <citation type="journal article" date="2010" name="Nature">
        <title>Perigord black truffle genome uncovers evolutionary origins and mechanisms of symbiosis.</title>
        <authorList>
            <person name="Martin F."/>
            <person name="Kohler A."/>
            <person name="Murat C."/>
            <person name="Balestrini R."/>
            <person name="Coutinho P.M."/>
            <person name="Jaillon O."/>
            <person name="Montanini B."/>
            <person name="Morin E."/>
            <person name="Noel B."/>
            <person name="Percudani R."/>
            <person name="Porcel B."/>
            <person name="Rubini A."/>
            <person name="Amicucci A."/>
            <person name="Amselem J."/>
            <person name="Anthouard V."/>
            <person name="Arcioni S."/>
            <person name="Artiguenave F."/>
            <person name="Aury J.M."/>
            <person name="Ballario P."/>
            <person name="Bolchi A."/>
            <person name="Brenna A."/>
            <person name="Brun A."/>
            <person name="Buee M."/>
            <person name="Cantarel B."/>
            <person name="Chevalier G."/>
            <person name="Couloux A."/>
            <person name="Da Silva C."/>
            <person name="Denoeud F."/>
            <person name="Duplessis S."/>
            <person name="Ghignone S."/>
            <person name="Hilselberger B."/>
            <person name="Iotti M."/>
            <person name="Marcais B."/>
            <person name="Mello A."/>
            <person name="Miranda M."/>
            <person name="Pacioni G."/>
            <person name="Quesneville H."/>
            <person name="Riccioni C."/>
            <person name="Ruotolo R."/>
            <person name="Splivallo R."/>
            <person name="Stocchi V."/>
            <person name="Tisserant E."/>
            <person name="Viscomi A.R."/>
            <person name="Zambonelli A."/>
            <person name="Zampieri E."/>
            <person name="Henrissat B."/>
            <person name="Lebrun M.H."/>
            <person name="Paolocci F."/>
            <person name="Bonfante P."/>
            <person name="Ottonello S."/>
            <person name="Wincker P."/>
        </authorList>
    </citation>
    <scope>NUCLEOTIDE SEQUENCE [LARGE SCALE GENOMIC DNA]</scope>
    <source>
        <strain evidence="9 10">Mel28</strain>
    </source>
</reference>
<dbReference type="Pfam" id="PF07690">
    <property type="entry name" value="MFS_1"/>
    <property type="match status" value="1"/>
</dbReference>
<feature type="transmembrane region" description="Helical" evidence="7">
    <location>
        <begin position="35"/>
        <end position="59"/>
    </location>
</feature>
<gene>
    <name evidence="9" type="ORF">GSTUM_00001658001</name>
</gene>
<dbReference type="STRING" id="656061.D5G689"/>
<feature type="transmembrane region" description="Helical" evidence="7">
    <location>
        <begin position="162"/>
        <end position="181"/>
    </location>
</feature>
<feature type="transmembrane region" description="Helical" evidence="7">
    <location>
        <begin position="71"/>
        <end position="92"/>
    </location>
</feature>
<keyword evidence="2" id="KW-0813">Transport</keyword>
<dbReference type="GO" id="GO:0016020">
    <property type="term" value="C:membrane"/>
    <property type="evidence" value="ECO:0007669"/>
    <property type="project" value="UniProtKB-SubCell"/>
</dbReference>
<dbReference type="InParanoid" id="D5G689"/>
<dbReference type="InterPro" id="IPR011701">
    <property type="entry name" value="MFS"/>
</dbReference>
<feature type="domain" description="Major facilitator superfamily (MFS) profile" evidence="8">
    <location>
        <begin position="1"/>
        <end position="474"/>
    </location>
</feature>
<name>D5G689_TUBMM</name>